<dbReference type="Proteomes" id="UP000436088">
    <property type="component" value="Unassembled WGS sequence"/>
</dbReference>
<keyword evidence="6" id="KW-1185">Reference proteome</keyword>
<dbReference type="GO" id="GO:0006950">
    <property type="term" value="P:response to stress"/>
    <property type="evidence" value="ECO:0007669"/>
    <property type="project" value="UniProtKB-ARBA"/>
</dbReference>
<evidence type="ECO:0000313" key="5">
    <source>
        <dbReference type="EMBL" id="KAE8736398.1"/>
    </source>
</evidence>
<evidence type="ECO:0000259" key="4">
    <source>
        <dbReference type="Pfam" id="PF04969"/>
    </source>
</evidence>
<dbReference type="AlphaFoldDB" id="A0A6A3D8X4"/>
<evidence type="ECO:0000256" key="3">
    <source>
        <dbReference type="SAM" id="MobiDB-lite"/>
    </source>
</evidence>
<dbReference type="Pfam" id="PF04969">
    <property type="entry name" value="CS"/>
    <property type="match status" value="1"/>
</dbReference>
<dbReference type="InterPro" id="IPR008978">
    <property type="entry name" value="HSP20-like_chaperone"/>
</dbReference>
<evidence type="ECO:0000256" key="1">
    <source>
        <dbReference type="ARBA" id="ARBA00004496"/>
    </source>
</evidence>
<dbReference type="InterPro" id="IPR037898">
    <property type="entry name" value="NudC_fam"/>
</dbReference>
<dbReference type="SUPFAM" id="SSF49764">
    <property type="entry name" value="HSP20-like chaperones"/>
    <property type="match status" value="1"/>
</dbReference>
<dbReference type="EMBL" id="VEPZ02000001">
    <property type="protein sequence ID" value="KAE8736398.1"/>
    <property type="molecule type" value="Genomic_DNA"/>
</dbReference>
<dbReference type="GO" id="GO:0051082">
    <property type="term" value="F:unfolded protein binding"/>
    <property type="evidence" value="ECO:0007669"/>
    <property type="project" value="TreeGrafter"/>
</dbReference>
<comment type="subcellular location">
    <subcellularLocation>
        <location evidence="1">Cytoplasm</location>
    </subcellularLocation>
</comment>
<keyword evidence="2" id="KW-0963">Cytoplasm</keyword>
<evidence type="ECO:0000313" key="6">
    <source>
        <dbReference type="Proteomes" id="UP000436088"/>
    </source>
</evidence>
<reference evidence="5" key="1">
    <citation type="submission" date="2019-09" db="EMBL/GenBank/DDBJ databases">
        <title>Draft genome information of white flower Hibiscus syriacus.</title>
        <authorList>
            <person name="Kim Y.-M."/>
        </authorList>
    </citation>
    <scope>NUCLEOTIDE SEQUENCE [LARGE SCALE GENOMIC DNA]</scope>
    <source>
        <strain evidence="5">YM2019G1</strain>
    </source>
</reference>
<comment type="caution">
    <text evidence="5">The sequence shown here is derived from an EMBL/GenBank/DDBJ whole genome shotgun (WGS) entry which is preliminary data.</text>
</comment>
<feature type="region of interest" description="Disordered" evidence="3">
    <location>
        <begin position="1"/>
        <end position="30"/>
    </location>
</feature>
<dbReference type="InterPro" id="IPR007052">
    <property type="entry name" value="CS_dom"/>
</dbReference>
<dbReference type="GO" id="GO:0005737">
    <property type="term" value="C:cytoplasm"/>
    <property type="evidence" value="ECO:0007669"/>
    <property type="project" value="UniProtKB-SubCell"/>
</dbReference>
<name>A0A6A3D8X4_HIBSY</name>
<sequence>MAIVTEYQEEEEEKPSASPASAAKPVSFTASLDPANPVEFLEKEVAEIVRVAKEKSKKMVEEEAQKVENMKEVKEEKEMKKEVEKEATEVDKKEDVKDEETISGPRVPNKGNGLDLENYSWTQTLEEVAVNVPAFRSELDRSLLCGELYQAVKPDDCYWSTGDPEIDTQKVKPENSELSDLDPETRQTLEKMMVTLSICSFFPSILRLDSFYLPLELSSQFDQKQKAMGLPTSDELRKQELLKKSMSEVNYSLQKLNTSPPCLAVLADGFFQGKAHVNGVASIRAFVLLLFSQALCLQSLACNCL</sequence>
<gene>
    <name evidence="5" type="ORF">F3Y22_tig00000002pilonHSYRG00185</name>
</gene>
<protein>
    <submittedName>
        <fullName evidence="5">HSP20-like chaperones superfamily protein isoform 2</fullName>
    </submittedName>
</protein>
<dbReference type="PANTHER" id="PTHR12356">
    <property type="entry name" value="NUCLEAR MOVEMENT PROTEIN NUDC"/>
    <property type="match status" value="1"/>
</dbReference>
<organism evidence="5 6">
    <name type="scientific">Hibiscus syriacus</name>
    <name type="common">Rose of Sharon</name>
    <dbReference type="NCBI Taxonomy" id="106335"/>
    <lineage>
        <taxon>Eukaryota</taxon>
        <taxon>Viridiplantae</taxon>
        <taxon>Streptophyta</taxon>
        <taxon>Embryophyta</taxon>
        <taxon>Tracheophyta</taxon>
        <taxon>Spermatophyta</taxon>
        <taxon>Magnoliopsida</taxon>
        <taxon>eudicotyledons</taxon>
        <taxon>Gunneridae</taxon>
        <taxon>Pentapetalae</taxon>
        <taxon>rosids</taxon>
        <taxon>malvids</taxon>
        <taxon>Malvales</taxon>
        <taxon>Malvaceae</taxon>
        <taxon>Malvoideae</taxon>
        <taxon>Hibiscus</taxon>
    </lineage>
</organism>
<feature type="compositionally biased region" description="Basic and acidic residues" evidence="3">
    <location>
        <begin position="59"/>
        <end position="100"/>
    </location>
</feature>
<accession>A0A6A3D8X4</accession>
<evidence type="ECO:0000256" key="2">
    <source>
        <dbReference type="ARBA" id="ARBA00022490"/>
    </source>
</evidence>
<feature type="domain" description="CS" evidence="4">
    <location>
        <begin position="118"/>
        <end position="135"/>
    </location>
</feature>
<dbReference type="PANTHER" id="PTHR12356:SF3">
    <property type="entry name" value="NUCLEAR MIGRATION PROTEIN NUDC"/>
    <property type="match status" value="1"/>
</dbReference>
<dbReference type="GO" id="GO:0006457">
    <property type="term" value="P:protein folding"/>
    <property type="evidence" value="ECO:0007669"/>
    <property type="project" value="TreeGrafter"/>
</dbReference>
<feature type="region of interest" description="Disordered" evidence="3">
    <location>
        <begin position="59"/>
        <end position="111"/>
    </location>
</feature>
<proteinExistence type="predicted"/>
<feature type="compositionally biased region" description="Low complexity" evidence="3">
    <location>
        <begin position="16"/>
        <end position="25"/>
    </location>
</feature>